<evidence type="ECO:0000256" key="1">
    <source>
        <dbReference type="PIRSR" id="PIRSR640198-1"/>
    </source>
</evidence>
<evidence type="ECO:0000256" key="3">
    <source>
        <dbReference type="PIRSR" id="PIRSR640198-3"/>
    </source>
</evidence>
<feature type="site" description="Important for autoinhibition of adenylyltransferase activity" evidence="3">
    <location>
        <position position="55"/>
    </location>
</feature>
<evidence type="ECO:0000256" key="2">
    <source>
        <dbReference type="PIRSR" id="PIRSR640198-2"/>
    </source>
</evidence>
<dbReference type="PANTHER" id="PTHR13504:SF38">
    <property type="entry name" value="FIDO DOMAIN-CONTAINING PROTEIN"/>
    <property type="match status" value="1"/>
</dbReference>
<proteinExistence type="predicted"/>
<accession>A0A4R3JIH5</accession>
<organism evidence="6 7">
    <name type="scientific">Faecalimonas umbilicata</name>
    <dbReference type="NCBI Taxonomy" id="1912855"/>
    <lineage>
        <taxon>Bacteria</taxon>
        <taxon>Bacillati</taxon>
        <taxon>Bacillota</taxon>
        <taxon>Clostridia</taxon>
        <taxon>Lachnospirales</taxon>
        <taxon>Lachnospiraceae</taxon>
        <taxon>Faecalimonas</taxon>
    </lineage>
</organism>
<dbReference type="SUPFAM" id="SSF140931">
    <property type="entry name" value="Fic-like"/>
    <property type="match status" value="1"/>
</dbReference>
<sequence>MGNYNPPYEITDKIVMLVASIAEKSGRIMEYYKVGMSETNRERRIRAIHAFLKMEGNQLSIPEIKEIVEGRPVSVSERVIREVQNLYAVYEYMQEVETYSIADFKKAHGILTKDIASESGEFRQTEKGVFNHNQFFMAPPARFIEGQMQELFAWMESQREKIHPLILSSIFHYEVLFLHPFTDGNSRLAQLWQTAILAKWRPFFTYLPLETQMERVQGGYYEAISICQMERTITGFIEFMLEQIEIALDEIKKEPKEPVESLSKYVKKLLEAMEEDIPYTANEILELLHLKSKDALRKNYLNPALESGQIQMTIPNAPKSKNQRYVKSSCEKK</sequence>
<evidence type="ECO:0000313" key="5">
    <source>
        <dbReference type="EMBL" id="GBU03754.1"/>
    </source>
</evidence>
<keyword evidence="2" id="KW-0547">Nucleotide-binding</keyword>
<dbReference type="InterPro" id="IPR036597">
    <property type="entry name" value="Fido-like_dom_sf"/>
</dbReference>
<feature type="binding site" evidence="2">
    <location>
        <begin position="129"/>
        <end position="132"/>
    </location>
    <ligand>
        <name>ATP</name>
        <dbReference type="ChEBI" id="CHEBI:30616"/>
    </ligand>
</feature>
<keyword evidence="8" id="KW-1185">Reference proteome</keyword>
<dbReference type="Gene3D" id="1.10.3290.10">
    <property type="entry name" value="Fido-like domain"/>
    <property type="match status" value="1"/>
</dbReference>
<dbReference type="Pfam" id="PF21247">
    <property type="entry name" value="Fic-like_C"/>
    <property type="match status" value="1"/>
</dbReference>
<dbReference type="EMBL" id="SLZV01000024">
    <property type="protein sequence ID" value="TCS65193.1"/>
    <property type="molecule type" value="Genomic_DNA"/>
</dbReference>
<evidence type="ECO:0000313" key="6">
    <source>
        <dbReference type="EMBL" id="TCS65193.1"/>
    </source>
</evidence>
<dbReference type="RefSeq" id="WP_116441011.1">
    <property type="nucleotide sequence ID" value="NZ_BHEO01000002.1"/>
</dbReference>
<reference evidence="5 8" key="1">
    <citation type="journal article" date="2018" name="Int. J. Syst. Evol. Microbiol.">
        <title>Draft Genome Sequence of Faecalimonas umbilicata JCM 30896T, an Acetate-Producing Bacterium Isolated from Human Feces.</title>
        <authorList>
            <person name="Sakamoto M."/>
            <person name="Ikeyama N."/>
            <person name="Yuki M."/>
            <person name="Ohkuma M."/>
        </authorList>
    </citation>
    <scope>NUCLEOTIDE SEQUENCE [LARGE SCALE GENOMIC DNA]</scope>
    <source>
        <strain evidence="5 8">EGH7</strain>
    </source>
</reference>
<dbReference type="InterPro" id="IPR040198">
    <property type="entry name" value="Fido_containing"/>
</dbReference>
<feature type="domain" description="Fido" evidence="4">
    <location>
        <begin position="99"/>
        <end position="242"/>
    </location>
</feature>
<dbReference type="PANTHER" id="PTHR13504">
    <property type="entry name" value="FIDO DOMAIN-CONTAINING PROTEIN DDB_G0283145"/>
    <property type="match status" value="1"/>
</dbReference>
<comment type="caution">
    <text evidence="6">The sequence shown here is derived from an EMBL/GenBank/DDBJ whole genome shotgun (WGS) entry which is preliminary data.</text>
</comment>
<keyword evidence="2" id="KW-0067">ATP-binding</keyword>
<dbReference type="Proteomes" id="UP000702954">
    <property type="component" value="Unassembled WGS sequence"/>
</dbReference>
<reference evidence="6 7" key="2">
    <citation type="submission" date="2019-03" db="EMBL/GenBank/DDBJ databases">
        <title>Genomic Encyclopedia of Type Strains, Phase IV (KMG-IV): sequencing the most valuable type-strain genomes for metagenomic binning, comparative biology and taxonomic classification.</title>
        <authorList>
            <person name="Goeker M."/>
        </authorList>
    </citation>
    <scope>NUCLEOTIDE SEQUENCE [LARGE SCALE GENOMIC DNA]</scope>
    <source>
        <strain evidence="6 7">DSM 103426</strain>
    </source>
</reference>
<evidence type="ECO:0000313" key="7">
    <source>
        <dbReference type="Proteomes" id="UP000294613"/>
    </source>
</evidence>
<dbReference type="GO" id="GO:0005524">
    <property type="term" value="F:ATP binding"/>
    <property type="evidence" value="ECO:0007669"/>
    <property type="project" value="UniProtKB-KW"/>
</dbReference>
<evidence type="ECO:0000259" key="4">
    <source>
        <dbReference type="PROSITE" id="PS51459"/>
    </source>
</evidence>
<dbReference type="PROSITE" id="PS51459">
    <property type="entry name" value="FIDO"/>
    <property type="match status" value="1"/>
</dbReference>
<dbReference type="Proteomes" id="UP000294613">
    <property type="component" value="Unassembled WGS sequence"/>
</dbReference>
<dbReference type="InterPro" id="IPR003812">
    <property type="entry name" value="Fido"/>
</dbReference>
<feature type="binding site" evidence="2">
    <location>
        <begin position="220"/>
        <end position="221"/>
    </location>
    <ligand>
        <name>ATP</name>
        <dbReference type="ChEBI" id="CHEBI:30616"/>
    </ligand>
</feature>
<dbReference type="Pfam" id="PF02661">
    <property type="entry name" value="Fic"/>
    <property type="match status" value="1"/>
</dbReference>
<protein>
    <submittedName>
        <fullName evidence="6">Fic family protein</fullName>
    </submittedName>
</protein>
<evidence type="ECO:0000313" key="8">
    <source>
        <dbReference type="Proteomes" id="UP000702954"/>
    </source>
</evidence>
<name>A0A4R3JIH5_9FIRM</name>
<dbReference type="EMBL" id="BHEO01000002">
    <property type="protein sequence ID" value="GBU03754.1"/>
    <property type="molecule type" value="Genomic_DNA"/>
</dbReference>
<gene>
    <name evidence="6" type="ORF">EDD74_12415</name>
    <name evidence="5" type="ORF">FAEUMB_02950</name>
</gene>
<feature type="active site" evidence="1">
    <location>
        <position position="179"/>
    </location>
</feature>
<dbReference type="InterPro" id="IPR049514">
    <property type="entry name" value="Fic-like_C"/>
</dbReference>
<dbReference type="AlphaFoldDB" id="A0A4R3JIH5"/>